<dbReference type="InterPro" id="IPR049622">
    <property type="entry name" value="Dihydroorotate_DH_I"/>
</dbReference>
<gene>
    <name evidence="11" type="primary">pyrD_24</name>
    <name evidence="11" type="ORF">SDC9_69414</name>
</gene>
<dbReference type="InterPro" id="IPR050074">
    <property type="entry name" value="DHO_dehydrogenase"/>
</dbReference>
<dbReference type="SUPFAM" id="SSF51395">
    <property type="entry name" value="FMN-linked oxidoreductases"/>
    <property type="match status" value="1"/>
</dbReference>
<evidence type="ECO:0000313" key="11">
    <source>
        <dbReference type="EMBL" id="MPM22953.1"/>
    </source>
</evidence>
<dbReference type="InterPro" id="IPR033888">
    <property type="entry name" value="DHOD_1B"/>
</dbReference>
<dbReference type="GO" id="GO:0005737">
    <property type="term" value="C:cytoplasm"/>
    <property type="evidence" value="ECO:0007669"/>
    <property type="project" value="UniProtKB-SubCell"/>
</dbReference>
<proteinExistence type="inferred from homology"/>
<evidence type="ECO:0000256" key="1">
    <source>
        <dbReference type="ARBA" id="ARBA00001917"/>
    </source>
</evidence>
<dbReference type="HAMAP" id="MF_00224">
    <property type="entry name" value="DHO_dh_type1"/>
    <property type="match status" value="1"/>
</dbReference>
<comment type="subcellular location">
    <subcellularLocation>
        <location evidence="2">Cytoplasm</location>
    </subcellularLocation>
</comment>
<sequence length="306" mass="32972">MSSKVDLSVSLFQQEFRSPITTASGTFGFGQEYAAFNDYRDLGALTVKGITPEPRLGNPGQRLIETPAGLINSVGLMNPGMKVFVEEEMPRLRTMNTPVFININGKTVEEYAEITAFLENVPGIDALEVNISCPNVKEGGMAFGTKIETATAAVRAVRRETSRPVIVKLSPNVTDIAEMARAVESEGANAISLINTLLAMDIDIQSRKPILANTFGGLSGPAVRPIALRMVYQVYEAVQVPVIGMGGISDWQDALKFILAGASMIALGTVHFVHPDSIHRVSAGMEDWCQRNGVAKIRDLIGAAHQ</sequence>
<comment type="pathway">
    <text evidence="3">Pyrimidine metabolism; UMP biosynthesis via de novo pathway.</text>
</comment>
<evidence type="ECO:0000256" key="3">
    <source>
        <dbReference type="ARBA" id="ARBA00004725"/>
    </source>
</evidence>
<protein>
    <submittedName>
        <fullName evidence="11">Dihydroorotate dehydrogenase B (NAD(+)), catalytic subunit</fullName>
        <ecNumber evidence="11">1.3.1.14</ecNumber>
    </submittedName>
</protein>
<organism evidence="11">
    <name type="scientific">bioreactor metagenome</name>
    <dbReference type="NCBI Taxonomy" id="1076179"/>
    <lineage>
        <taxon>unclassified sequences</taxon>
        <taxon>metagenomes</taxon>
        <taxon>ecological metagenomes</taxon>
    </lineage>
</organism>
<accession>A0A644Y8Q1</accession>
<evidence type="ECO:0000256" key="8">
    <source>
        <dbReference type="ARBA" id="ARBA00022975"/>
    </source>
</evidence>
<evidence type="ECO:0000256" key="6">
    <source>
        <dbReference type="ARBA" id="ARBA00022630"/>
    </source>
</evidence>
<dbReference type="PANTHER" id="PTHR48109">
    <property type="entry name" value="DIHYDROOROTATE DEHYDROGENASE (QUINONE), MITOCHONDRIAL-RELATED"/>
    <property type="match status" value="1"/>
</dbReference>
<dbReference type="CDD" id="cd04740">
    <property type="entry name" value="DHOD_1B_like"/>
    <property type="match status" value="1"/>
</dbReference>
<dbReference type="GO" id="GO:0006207">
    <property type="term" value="P:'de novo' pyrimidine nucleobase biosynthetic process"/>
    <property type="evidence" value="ECO:0007669"/>
    <property type="project" value="InterPro"/>
</dbReference>
<dbReference type="EC" id="1.3.1.14" evidence="11"/>
<comment type="similarity">
    <text evidence="4">Belongs to the dihydroorotate dehydrogenase family. Type 1 subfamily.</text>
</comment>
<dbReference type="PIRSF" id="PIRSF000164">
    <property type="entry name" value="DHO_oxidase"/>
    <property type="match status" value="1"/>
</dbReference>
<dbReference type="GO" id="GO:0044205">
    <property type="term" value="P:'de novo' UMP biosynthetic process"/>
    <property type="evidence" value="ECO:0007669"/>
    <property type="project" value="UniProtKB-UniPathway"/>
</dbReference>
<dbReference type="UniPathway" id="UPA00070"/>
<keyword evidence="6" id="KW-0285">Flavoprotein</keyword>
<name>A0A644Y8Q1_9ZZZZ</name>
<dbReference type="EMBL" id="VSSQ01003924">
    <property type="protein sequence ID" value="MPM22953.1"/>
    <property type="molecule type" value="Genomic_DNA"/>
</dbReference>
<evidence type="ECO:0000256" key="9">
    <source>
        <dbReference type="ARBA" id="ARBA00023002"/>
    </source>
</evidence>
<dbReference type="InterPro" id="IPR005720">
    <property type="entry name" value="Dihydroorotate_DH_cat"/>
</dbReference>
<dbReference type="InterPro" id="IPR013785">
    <property type="entry name" value="Aldolase_TIM"/>
</dbReference>
<dbReference type="NCBIfam" id="NF005574">
    <property type="entry name" value="PRK07259.1"/>
    <property type="match status" value="1"/>
</dbReference>
<keyword evidence="7" id="KW-0288">FMN</keyword>
<dbReference type="InterPro" id="IPR001295">
    <property type="entry name" value="Dihydroorotate_DH_CS"/>
</dbReference>
<dbReference type="FunFam" id="3.20.20.70:FF:000027">
    <property type="entry name" value="Dihydropyrimidine dehydrogenase [NADP(+)]"/>
    <property type="match status" value="1"/>
</dbReference>
<dbReference type="InterPro" id="IPR012135">
    <property type="entry name" value="Dihydroorotate_DH_1_2"/>
</dbReference>
<evidence type="ECO:0000256" key="7">
    <source>
        <dbReference type="ARBA" id="ARBA00022643"/>
    </source>
</evidence>
<comment type="caution">
    <text evidence="11">The sequence shown here is derived from an EMBL/GenBank/DDBJ whole genome shotgun (WGS) entry which is preliminary data.</text>
</comment>
<dbReference type="Pfam" id="PF01180">
    <property type="entry name" value="DHO_dh"/>
    <property type="match status" value="1"/>
</dbReference>
<evidence type="ECO:0000256" key="2">
    <source>
        <dbReference type="ARBA" id="ARBA00004496"/>
    </source>
</evidence>
<evidence type="ECO:0000256" key="4">
    <source>
        <dbReference type="ARBA" id="ARBA00008008"/>
    </source>
</evidence>
<dbReference type="InterPro" id="IPR024920">
    <property type="entry name" value="Dihydroorotate_DH_1"/>
</dbReference>
<evidence type="ECO:0000259" key="10">
    <source>
        <dbReference type="Pfam" id="PF01180"/>
    </source>
</evidence>
<keyword evidence="8" id="KW-0665">Pyrimidine biosynthesis</keyword>
<feature type="domain" description="Dihydroorotate dehydrogenase catalytic" evidence="10">
    <location>
        <begin position="7"/>
        <end position="286"/>
    </location>
</feature>
<dbReference type="PROSITE" id="PS00912">
    <property type="entry name" value="DHODEHASE_2"/>
    <property type="match status" value="1"/>
</dbReference>
<dbReference type="NCBIfam" id="TIGR01037">
    <property type="entry name" value="pyrD_sub1_fam"/>
    <property type="match status" value="1"/>
</dbReference>
<keyword evidence="9 11" id="KW-0560">Oxidoreductase</keyword>
<comment type="cofactor">
    <cofactor evidence="1">
        <name>FMN</name>
        <dbReference type="ChEBI" id="CHEBI:58210"/>
    </cofactor>
</comment>
<dbReference type="Gene3D" id="3.20.20.70">
    <property type="entry name" value="Aldolase class I"/>
    <property type="match status" value="1"/>
</dbReference>
<dbReference type="PANTHER" id="PTHR48109:SF1">
    <property type="entry name" value="DIHYDROOROTATE DEHYDROGENASE (FUMARATE)"/>
    <property type="match status" value="1"/>
</dbReference>
<reference evidence="11" key="1">
    <citation type="submission" date="2019-08" db="EMBL/GenBank/DDBJ databases">
        <authorList>
            <person name="Kucharzyk K."/>
            <person name="Murdoch R.W."/>
            <person name="Higgins S."/>
            <person name="Loffler F."/>
        </authorList>
    </citation>
    <scope>NUCLEOTIDE SEQUENCE</scope>
</reference>
<dbReference type="AlphaFoldDB" id="A0A644Y8Q1"/>
<dbReference type="GO" id="GO:0004589">
    <property type="term" value="F:dihydroorotate dehydrogenase (NAD+) activity"/>
    <property type="evidence" value="ECO:0007669"/>
    <property type="project" value="UniProtKB-EC"/>
</dbReference>
<keyword evidence="5" id="KW-0963">Cytoplasm</keyword>
<evidence type="ECO:0000256" key="5">
    <source>
        <dbReference type="ARBA" id="ARBA00022490"/>
    </source>
</evidence>